<dbReference type="PANTHER" id="PTHR47027">
    <property type="entry name" value="REVERSE TRANSCRIPTASE DOMAIN-CONTAINING PROTEIN"/>
    <property type="match status" value="1"/>
</dbReference>
<evidence type="ECO:0000259" key="1">
    <source>
        <dbReference type="PROSITE" id="PS50878"/>
    </source>
</evidence>
<reference evidence="2 3" key="1">
    <citation type="submission" date="2024-06" db="EMBL/GenBank/DDBJ databases">
        <title>A chromosome-level genome assembly of beet webworm, Loxostege sticticalis.</title>
        <authorList>
            <person name="Zhang Y."/>
        </authorList>
    </citation>
    <scope>NUCLEOTIDE SEQUENCE [LARGE SCALE GENOMIC DNA]</scope>
    <source>
        <strain evidence="2">AQ026</strain>
        <tissue evidence="2">Whole body</tissue>
    </source>
</reference>
<dbReference type="InterPro" id="IPR000477">
    <property type="entry name" value="RT_dom"/>
</dbReference>
<comment type="caution">
    <text evidence="2">The sequence shown here is derived from an EMBL/GenBank/DDBJ whole genome shotgun (WGS) entry which is preliminary data.</text>
</comment>
<organism evidence="2 3">
    <name type="scientific">Loxostege sticticalis</name>
    <name type="common">Beet webworm moth</name>
    <dbReference type="NCBI Taxonomy" id="481309"/>
    <lineage>
        <taxon>Eukaryota</taxon>
        <taxon>Metazoa</taxon>
        <taxon>Ecdysozoa</taxon>
        <taxon>Arthropoda</taxon>
        <taxon>Hexapoda</taxon>
        <taxon>Insecta</taxon>
        <taxon>Pterygota</taxon>
        <taxon>Neoptera</taxon>
        <taxon>Endopterygota</taxon>
        <taxon>Lepidoptera</taxon>
        <taxon>Glossata</taxon>
        <taxon>Ditrysia</taxon>
        <taxon>Pyraloidea</taxon>
        <taxon>Crambidae</taxon>
        <taxon>Pyraustinae</taxon>
        <taxon>Loxostege</taxon>
    </lineage>
</organism>
<dbReference type="SUPFAM" id="SSF56672">
    <property type="entry name" value="DNA/RNA polymerases"/>
    <property type="match status" value="1"/>
</dbReference>
<feature type="domain" description="Reverse transcriptase" evidence="1">
    <location>
        <begin position="1"/>
        <end position="149"/>
    </location>
</feature>
<protein>
    <recommendedName>
        <fullName evidence="1">Reverse transcriptase domain-containing protein</fullName>
    </recommendedName>
</protein>
<evidence type="ECO:0000313" key="2">
    <source>
        <dbReference type="EMBL" id="KAL0858621.1"/>
    </source>
</evidence>
<name>A0ABR3H1D4_LOXSC</name>
<dbReference type="InterPro" id="IPR043502">
    <property type="entry name" value="DNA/RNA_pol_sf"/>
</dbReference>
<dbReference type="InterPro" id="IPR043128">
    <property type="entry name" value="Rev_trsase/Diguanyl_cyclase"/>
</dbReference>
<dbReference type="Pfam" id="PF00078">
    <property type="entry name" value="RVT_1"/>
    <property type="match status" value="1"/>
</dbReference>
<dbReference type="EMBL" id="JBEUOH010000030">
    <property type="protein sequence ID" value="KAL0858621.1"/>
    <property type="molecule type" value="Genomic_DNA"/>
</dbReference>
<keyword evidence="3" id="KW-1185">Reference proteome</keyword>
<accession>A0ABR3H1D4</accession>
<evidence type="ECO:0000313" key="3">
    <source>
        <dbReference type="Proteomes" id="UP001549920"/>
    </source>
</evidence>
<dbReference type="Proteomes" id="UP001549920">
    <property type="component" value="Unassembled WGS sequence"/>
</dbReference>
<sequence>MSLLLTNDIFCLREPESLLNSLYGSNSRYICIVLSWRLTQGDVISPKLFTAALEDVFKLLDWSGLGININGEYITHLRFTDDIVVMAETLEDLGTMLDGLSRASQQVGLKMNMDKTKIMSNVRVAPTPLKVGDSALEVVDEYVYLGQTVQLGKSNFEKEVNRRIQLGWAAFGKLRDIFSSKIPQCLNCL</sequence>
<proteinExistence type="predicted"/>
<dbReference type="PANTHER" id="PTHR47027:SF20">
    <property type="entry name" value="REVERSE TRANSCRIPTASE-LIKE PROTEIN WITH RNA-DIRECTED DNA POLYMERASE DOMAIN"/>
    <property type="match status" value="1"/>
</dbReference>
<gene>
    <name evidence="2" type="ORF">ABMA27_012454</name>
</gene>
<dbReference type="Gene3D" id="3.30.70.270">
    <property type="match status" value="1"/>
</dbReference>
<dbReference type="PROSITE" id="PS50878">
    <property type="entry name" value="RT_POL"/>
    <property type="match status" value="1"/>
</dbReference>